<protein>
    <submittedName>
        <fullName evidence="2">DUF1440 domain-containing protein</fullName>
    </submittedName>
</protein>
<keyword evidence="1" id="KW-0472">Membrane</keyword>
<sequence length="155" mass="16416">MSTSNKPLSKAIVLAGFATGTLDILSAFASAWIRNSTTPAAVLKFVASGVFGVEAHSGGAMIAVFGLLFHYLIAFSWSVLFFLLYSKVSILRAGVVLPAVIYGLCVWLVMNQVVLPLSNTPKFPFNLTSAIIGSCILIVAIGLPNVLLARKHFGS</sequence>
<evidence type="ECO:0000313" key="3">
    <source>
        <dbReference type="Proteomes" id="UP001302349"/>
    </source>
</evidence>
<name>A0ABZ0IR64_9BACT</name>
<feature type="transmembrane region" description="Helical" evidence="1">
    <location>
        <begin position="130"/>
        <end position="149"/>
    </location>
</feature>
<dbReference type="RefSeq" id="WP_317490167.1">
    <property type="nucleotide sequence ID" value="NZ_CP136051.1"/>
</dbReference>
<feature type="transmembrane region" description="Helical" evidence="1">
    <location>
        <begin position="90"/>
        <end position="110"/>
    </location>
</feature>
<evidence type="ECO:0000313" key="2">
    <source>
        <dbReference type="EMBL" id="WOK07489.1"/>
    </source>
</evidence>
<dbReference type="EMBL" id="CP136051">
    <property type="protein sequence ID" value="WOK07489.1"/>
    <property type="molecule type" value="Genomic_DNA"/>
</dbReference>
<keyword evidence="3" id="KW-1185">Reference proteome</keyword>
<organism evidence="2 3">
    <name type="scientific">Imperialibacter roseus</name>
    <dbReference type="NCBI Taxonomy" id="1324217"/>
    <lineage>
        <taxon>Bacteria</taxon>
        <taxon>Pseudomonadati</taxon>
        <taxon>Bacteroidota</taxon>
        <taxon>Cytophagia</taxon>
        <taxon>Cytophagales</taxon>
        <taxon>Flammeovirgaceae</taxon>
        <taxon>Imperialibacter</taxon>
    </lineage>
</organism>
<proteinExistence type="predicted"/>
<keyword evidence="1" id="KW-0812">Transmembrane</keyword>
<keyword evidence="1" id="KW-1133">Transmembrane helix</keyword>
<gene>
    <name evidence="2" type="ORF">RT717_02490</name>
</gene>
<feature type="transmembrane region" description="Helical" evidence="1">
    <location>
        <begin position="60"/>
        <end position="83"/>
    </location>
</feature>
<feature type="transmembrane region" description="Helical" evidence="1">
    <location>
        <begin position="12"/>
        <end position="33"/>
    </location>
</feature>
<reference evidence="2 3" key="1">
    <citation type="journal article" date="2023" name="Microbiol. Resour. Announc.">
        <title>Complete Genome Sequence of Imperialibacter roseus strain P4T.</title>
        <authorList>
            <person name="Tizabi D.R."/>
            <person name="Bachvaroff T."/>
            <person name="Hill R.T."/>
        </authorList>
    </citation>
    <scope>NUCLEOTIDE SEQUENCE [LARGE SCALE GENOMIC DNA]</scope>
    <source>
        <strain evidence="2 3">P4T</strain>
    </source>
</reference>
<dbReference type="Proteomes" id="UP001302349">
    <property type="component" value="Chromosome"/>
</dbReference>
<accession>A0ABZ0IR64</accession>
<evidence type="ECO:0000256" key="1">
    <source>
        <dbReference type="SAM" id="Phobius"/>
    </source>
</evidence>